<organism evidence="1 2">
    <name type="scientific">Burkholderia ambifaria IOP40-10</name>
    <dbReference type="NCBI Taxonomy" id="396596"/>
    <lineage>
        <taxon>Bacteria</taxon>
        <taxon>Pseudomonadati</taxon>
        <taxon>Pseudomonadota</taxon>
        <taxon>Betaproteobacteria</taxon>
        <taxon>Burkholderiales</taxon>
        <taxon>Burkholderiaceae</taxon>
        <taxon>Burkholderia</taxon>
        <taxon>Burkholderia cepacia complex</taxon>
    </lineage>
</organism>
<dbReference type="Proteomes" id="UP000005463">
    <property type="component" value="Unassembled WGS sequence"/>
</dbReference>
<dbReference type="SUPFAM" id="SSF110296">
    <property type="entry name" value="Oligoxyloglucan reducing end-specific cellobiohydrolase"/>
    <property type="match status" value="1"/>
</dbReference>
<dbReference type="EMBL" id="ABLC01000016">
    <property type="protein sequence ID" value="EDT05251.1"/>
    <property type="molecule type" value="Genomic_DNA"/>
</dbReference>
<dbReference type="AlphaFoldDB" id="B1FAX7"/>
<dbReference type="RefSeq" id="WP_006750394.1">
    <property type="nucleotide sequence ID" value="NZ_ABLC01000016.1"/>
</dbReference>
<gene>
    <name evidence="1" type="ORF">BamIOP4010DRAFT_1186</name>
</gene>
<reference evidence="1 2" key="1">
    <citation type="submission" date="2008-03" db="EMBL/GenBank/DDBJ databases">
        <title>Sequencing of the draft genome and assembly of Burkholderia ambifaria IOP40-10.</title>
        <authorList>
            <consortium name="US DOE Joint Genome Institute (JGI-PGF)"/>
            <person name="Copeland A."/>
            <person name="Lucas S."/>
            <person name="Lapidus A."/>
            <person name="Glavina del Rio T."/>
            <person name="Dalin E."/>
            <person name="Tice H."/>
            <person name="Bruce D."/>
            <person name="Goodwin L."/>
            <person name="Pitluck S."/>
            <person name="Larimer F."/>
            <person name="Land M.L."/>
            <person name="Hauser L."/>
            <person name="Tiedje J."/>
            <person name="Richardson P."/>
        </authorList>
    </citation>
    <scope>NUCLEOTIDE SEQUENCE [LARGE SCALE GENOMIC DNA]</scope>
    <source>
        <strain evidence="1 2">IOP40-10</strain>
    </source>
</reference>
<name>B1FAX7_9BURK</name>
<evidence type="ECO:0000313" key="2">
    <source>
        <dbReference type="Proteomes" id="UP000005463"/>
    </source>
</evidence>
<dbReference type="PATRIC" id="fig|396596.7.peg.6697"/>
<sequence length="492" mass="54171">MFKPKSLLLVFLWFAVLATIVWILLIMRGAVGWGGTSLPDKALSTNTIEGRFPDFCAPMVRTPLATWLLTYREDDNAAPTWNAGTSALSLETLLPPAKARTSDDSSFAAYLPKDTHWSTLISKLDTSGTIRPVAIVHDIACLHATPDGSTAYLLTNIDNPLKPASDDADARTSQTIVFRTEDQGSHWTWMKNGFFPAAAWQASELQPYFYKGREAWAWSNVGKLALLPSAVRAGGDALQSAMQLYHSSDGGDTVQTIKPSAPLLVSRDDASSHFPANAQFDVGGDLDDAKGFVVQLRDNRAVAWISQSFYYGVPDSHYGTLFPILTQVELRREGENWIMGPVKRTEGATLDHVVHTPDGQIYAVMERAHAPDAVARFDVPSLSWQTLAPPNNPFWPFPSRTDIRNMWASDAHLLIATRSSYSVPRWVYPFGYDNAHVYGEAYYASGDRGQHWTRVKDVGLPLAIDASTESLLSASTADWSEPSAIRAHQLGK</sequence>
<accession>B1FAX7</accession>
<dbReference type="Gene3D" id="2.120.10.10">
    <property type="match status" value="1"/>
</dbReference>
<evidence type="ECO:0000313" key="1">
    <source>
        <dbReference type="EMBL" id="EDT05251.1"/>
    </source>
</evidence>
<proteinExistence type="predicted"/>
<comment type="caution">
    <text evidence="1">The sequence shown here is derived from an EMBL/GenBank/DDBJ whole genome shotgun (WGS) entry which is preliminary data.</text>
</comment>
<protein>
    <submittedName>
        <fullName evidence="1">Uncharacterized protein</fullName>
    </submittedName>
</protein>